<evidence type="ECO:0000313" key="2">
    <source>
        <dbReference type="Proteomes" id="UP000077177"/>
    </source>
</evidence>
<accession>A0A172U1T0</accession>
<dbReference type="Proteomes" id="UP000077177">
    <property type="component" value="Chromosome"/>
</dbReference>
<dbReference type="STRING" id="1492898.SY85_04075"/>
<evidence type="ECO:0008006" key="3">
    <source>
        <dbReference type="Google" id="ProtNLM"/>
    </source>
</evidence>
<evidence type="ECO:0000313" key="1">
    <source>
        <dbReference type="EMBL" id="ANE53309.1"/>
    </source>
</evidence>
<reference evidence="1 2" key="2">
    <citation type="journal article" date="2016" name="Int. J. Syst. Evol. Microbiol.">
        <title>Flavisolibacter tropicus sp. nov., isolated from tropical soil.</title>
        <authorList>
            <person name="Lee J.J."/>
            <person name="Kang M.S."/>
            <person name="Kim G.S."/>
            <person name="Lee C.S."/>
            <person name="Lim S."/>
            <person name="Lee J."/>
            <person name="Roh S.H."/>
            <person name="Kang H."/>
            <person name="Ha J.M."/>
            <person name="Bae S."/>
            <person name="Jung H.Y."/>
            <person name="Kim M.K."/>
        </authorList>
    </citation>
    <scope>NUCLEOTIDE SEQUENCE [LARGE SCALE GENOMIC DNA]</scope>
    <source>
        <strain evidence="1 2">LCS9</strain>
    </source>
</reference>
<dbReference type="AlphaFoldDB" id="A0A172U1T0"/>
<proteinExistence type="predicted"/>
<protein>
    <recommendedName>
        <fullName evidence="3">Phosphoribosylpyrophosphate synthetase</fullName>
    </recommendedName>
</protein>
<keyword evidence="2" id="KW-1185">Reference proteome</keyword>
<gene>
    <name evidence="1" type="ORF">SY85_04075</name>
</gene>
<organism evidence="1 2">
    <name type="scientific">Flavisolibacter tropicus</name>
    <dbReference type="NCBI Taxonomy" id="1492898"/>
    <lineage>
        <taxon>Bacteria</taxon>
        <taxon>Pseudomonadati</taxon>
        <taxon>Bacteroidota</taxon>
        <taxon>Chitinophagia</taxon>
        <taxon>Chitinophagales</taxon>
        <taxon>Chitinophagaceae</taxon>
        <taxon>Flavisolibacter</taxon>
    </lineage>
</organism>
<name>A0A172U1T0_9BACT</name>
<dbReference type="KEGG" id="fla:SY85_04075"/>
<sequence>MTDEEKIINKLEADGFTDQFKVEKKLLRSTTDPKKTYKAKEIKAVNFYRYEGNSDPDDMSIIYAIETSDGRKGTLIDAYGRYSDEETGAFMQDVEIQKKVSSKWKA</sequence>
<dbReference type="EMBL" id="CP011390">
    <property type="protein sequence ID" value="ANE53309.1"/>
    <property type="molecule type" value="Genomic_DNA"/>
</dbReference>
<reference evidence="2" key="1">
    <citation type="submission" date="2015-01" db="EMBL/GenBank/DDBJ databases">
        <title>Flavisolibacter sp./LCS9/ whole genome sequencing.</title>
        <authorList>
            <person name="Kim M.K."/>
            <person name="Srinivasan S."/>
            <person name="Lee J.-J."/>
        </authorList>
    </citation>
    <scope>NUCLEOTIDE SEQUENCE [LARGE SCALE GENOMIC DNA]</scope>
    <source>
        <strain evidence="2">LCS9</strain>
    </source>
</reference>